<accession>A0A835BN08</accession>
<dbReference type="SMART" id="SM01374">
    <property type="entry name" value="Ribosomal_L14"/>
    <property type="match status" value="1"/>
</dbReference>
<keyword evidence="5 6" id="KW-0687">Ribonucleoprotein</keyword>
<dbReference type="EMBL" id="JACEFO010001778">
    <property type="protein sequence ID" value="KAF8703222.1"/>
    <property type="molecule type" value="Genomic_DNA"/>
</dbReference>
<keyword evidence="2" id="KW-0699">rRNA-binding</keyword>
<dbReference type="CDD" id="cd00337">
    <property type="entry name" value="Ribosomal_uL14"/>
    <property type="match status" value="1"/>
</dbReference>
<gene>
    <name evidence="8" type="ORF">HU200_032012</name>
</gene>
<evidence type="ECO:0000313" key="9">
    <source>
        <dbReference type="Proteomes" id="UP000636709"/>
    </source>
</evidence>
<sequence>MCLCFNASLRAPFWLAGRGKLWCRAGWHEMAALLRSKCSSANQNIHSNENQPQGSPASCKVKKGDIVYGVVVRAAMKKGRSDGGEVQFDDNAIVLVNNKGELIGTRVFGPVPHELRKKKHLKILALAEHIHVRIGHDVLMLMTSTSPLEVSPRAGGVLVRSGSISNGSGSIEYTSLRDVLEEESAVAGGGGEETSSTSSSSRGSRGAAGWGGGGGGVLDEYYSCHDIHDFDASTMHRDMHRGPEPAASAYLQSAVVVYYCCLARLWRRRCCGGGGRRGKGWAWARARGRGASMTPLSLWLARRGGSPRSSPDASTPSGHGSRSDECAVPARRKFHR</sequence>
<evidence type="ECO:0000313" key="8">
    <source>
        <dbReference type="EMBL" id="KAF8703222.1"/>
    </source>
</evidence>
<dbReference type="Gene3D" id="2.40.150.20">
    <property type="entry name" value="Ribosomal protein L14"/>
    <property type="match status" value="1"/>
</dbReference>
<comment type="caution">
    <text evidence="8">The sequence shown here is derived from an EMBL/GenBank/DDBJ whole genome shotgun (WGS) entry which is preliminary data.</text>
</comment>
<feature type="compositionally biased region" description="Polar residues" evidence="7">
    <location>
        <begin position="307"/>
        <end position="320"/>
    </location>
</feature>
<feature type="compositionally biased region" description="Low complexity" evidence="7">
    <location>
        <begin position="193"/>
        <end position="205"/>
    </location>
</feature>
<evidence type="ECO:0008006" key="10">
    <source>
        <dbReference type="Google" id="ProtNLM"/>
    </source>
</evidence>
<dbReference type="PROSITE" id="PS00049">
    <property type="entry name" value="RIBOSOMAL_L14"/>
    <property type="match status" value="1"/>
</dbReference>
<dbReference type="Proteomes" id="UP000636709">
    <property type="component" value="Unassembled WGS sequence"/>
</dbReference>
<organism evidence="8 9">
    <name type="scientific">Digitaria exilis</name>
    <dbReference type="NCBI Taxonomy" id="1010633"/>
    <lineage>
        <taxon>Eukaryota</taxon>
        <taxon>Viridiplantae</taxon>
        <taxon>Streptophyta</taxon>
        <taxon>Embryophyta</taxon>
        <taxon>Tracheophyta</taxon>
        <taxon>Spermatophyta</taxon>
        <taxon>Magnoliopsida</taxon>
        <taxon>Liliopsida</taxon>
        <taxon>Poales</taxon>
        <taxon>Poaceae</taxon>
        <taxon>PACMAD clade</taxon>
        <taxon>Panicoideae</taxon>
        <taxon>Panicodae</taxon>
        <taxon>Paniceae</taxon>
        <taxon>Anthephorinae</taxon>
        <taxon>Digitaria</taxon>
    </lineage>
</organism>
<dbReference type="GO" id="GO:0070180">
    <property type="term" value="F:large ribosomal subunit rRNA binding"/>
    <property type="evidence" value="ECO:0007669"/>
    <property type="project" value="TreeGrafter"/>
</dbReference>
<dbReference type="GO" id="GO:0005762">
    <property type="term" value="C:mitochondrial large ribosomal subunit"/>
    <property type="evidence" value="ECO:0007669"/>
    <property type="project" value="TreeGrafter"/>
</dbReference>
<name>A0A835BN08_9POAL</name>
<evidence type="ECO:0000256" key="3">
    <source>
        <dbReference type="ARBA" id="ARBA00022884"/>
    </source>
</evidence>
<proteinExistence type="inferred from homology"/>
<dbReference type="OrthoDB" id="274765at2759"/>
<keyword evidence="3" id="KW-0694">RNA-binding</keyword>
<dbReference type="InterPro" id="IPR019972">
    <property type="entry name" value="Ribosomal_uL14_CS"/>
</dbReference>
<reference evidence="8" key="1">
    <citation type="submission" date="2020-07" db="EMBL/GenBank/DDBJ databases">
        <title>Genome sequence and genetic diversity analysis of an under-domesticated orphan crop, white fonio (Digitaria exilis).</title>
        <authorList>
            <person name="Bennetzen J.L."/>
            <person name="Chen S."/>
            <person name="Ma X."/>
            <person name="Wang X."/>
            <person name="Yssel A.E.J."/>
            <person name="Chaluvadi S.R."/>
            <person name="Johnson M."/>
            <person name="Gangashetty P."/>
            <person name="Hamidou F."/>
            <person name="Sanogo M.D."/>
            <person name="Zwaenepoel A."/>
            <person name="Wallace J."/>
            <person name="Van De Peer Y."/>
            <person name="Van Deynze A."/>
        </authorList>
    </citation>
    <scope>NUCLEOTIDE SEQUENCE</scope>
    <source>
        <tissue evidence="8">Leaves</tissue>
    </source>
</reference>
<evidence type="ECO:0000256" key="5">
    <source>
        <dbReference type="ARBA" id="ARBA00023274"/>
    </source>
</evidence>
<dbReference type="Pfam" id="PF00238">
    <property type="entry name" value="Ribosomal_L14"/>
    <property type="match status" value="1"/>
</dbReference>
<feature type="region of interest" description="Disordered" evidence="7">
    <location>
        <begin position="302"/>
        <end position="336"/>
    </location>
</feature>
<protein>
    <recommendedName>
        <fullName evidence="10">Ribosomal protein L14</fullName>
    </recommendedName>
</protein>
<evidence type="ECO:0000256" key="4">
    <source>
        <dbReference type="ARBA" id="ARBA00022980"/>
    </source>
</evidence>
<evidence type="ECO:0000256" key="1">
    <source>
        <dbReference type="ARBA" id="ARBA00010745"/>
    </source>
</evidence>
<dbReference type="GO" id="GO:0003735">
    <property type="term" value="F:structural constituent of ribosome"/>
    <property type="evidence" value="ECO:0007669"/>
    <property type="project" value="InterPro"/>
</dbReference>
<dbReference type="GO" id="GO:0006412">
    <property type="term" value="P:translation"/>
    <property type="evidence" value="ECO:0007669"/>
    <property type="project" value="InterPro"/>
</dbReference>
<keyword evidence="4 6" id="KW-0689">Ribosomal protein</keyword>
<dbReference type="PANTHER" id="PTHR11761:SF3">
    <property type="entry name" value="LARGE RIBOSOMAL SUBUNIT PROTEIN UL14M"/>
    <property type="match status" value="1"/>
</dbReference>
<dbReference type="InterPro" id="IPR036853">
    <property type="entry name" value="Ribosomal_uL14_sf"/>
</dbReference>
<comment type="similarity">
    <text evidence="1 6">Belongs to the universal ribosomal protein uL14 family.</text>
</comment>
<feature type="region of interest" description="Disordered" evidence="7">
    <location>
        <begin position="184"/>
        <end position="209"/>
    </location>
</feature>
<dbReference type="InterPro" id="IPR000218">
    <property type="entry name" value="Ribosomal_uL14"/>
</dbReference>
<evidence type="ECO:0000256" key="6">
    <source>
        <dbReference type="RuleBase" id="RU003949"/>
    </source>
</evidence>
<evidence type="ECO:0000256" key="7">
    <source>
        <dbReference type="SAM" id="MobiDB-lite"/>
    </source>
</evidence>
<dbReference type="PANTHER" id="PTHR11761">
    <property type="entry name" value="50S/60S RIBOSOMAL PROTEIN L14/L23"/>
    <property type="match status" value="1"/>
</dbReference>
<evidence type="ECO:0000256" key="2">
    <source>
        <dbReference type="ARBA" id="ARBA00022730"/>
    </source>
</evidence>
<keyword evidence="9" id="KW-1185">Reference proteome</keyword>
<dbReference type="SUPFAM" id="SSF50193">
    <property type="entry name" value="Ribosomal protein L14"/>
    <property type="match status" value="1"/>
</dbReference>
<dbReference type="AlphaFoldDB" id="A0A835BN08"/>